<dbReference type="PROSITE" id="PS50088">
    <property type="entry name" value="ANK_REPEAT"/>
    <property type="match status" value="2"/>
</dbReference>
<evidence type="ECO:0000313" key="5">
    <source>
        <dbReference type="Proteomes" id="UP000558284"/>
    </source>
</evidence>
<feature type="repeat" description="ANK" evidence="3">
    <location>
        <begin position="37"/>
        <end position="69"/>
    </location>
</feature>
<dbReference type="AlphaFoldDB" id="A0A838BBX0"/>
<gene>
    <name evidence="4" type="ORF">H0241_24620</name>
</gene>
<accession>A0A838BBX0</accession>
<evidence type="ECO:0000313" key="4">
    <source>
        <dbReference type="EMBL" id="MBA1143411.1"/>
    </source>
</evidence>
<dbReference type="PROSITE" id="PS50297">
    <property type="entry name" value="ANK_REP_REGION"/>
    <property type="match status" value="2"/>
</dbReference>
<comment type="caution">
    <text evidence="4">The sequence shown here is derived from an EMBL/GenBank/DDBJ whole genome shotgun (WGS) entry which is preliminary data.</text>
</comment>
<protein>
    <submittedName>
        <fullName evidence="4">Ankyrin repeat domain-containing protein</fullName>
    </submittedName>
</protein>
<evidence type="ECO:0000256" key="1">
    <source>
        <dbReference type="ARBA" id="ARBA00022737"/>
    </source>
</evidence>
<dbReference type="PANTHER" id="PTHR24171">
    <property type="entry name" value="ANKYRIN REPEAT DOMAIN-CONTAINING PROTEIN 39-RELATED"/>
    <property type="match status" value="1"/>
</dbReference>
<organism evidence="4 5">
    <name type="scientific">Mesorhizobium neociceri</name>
    <dbReference type="NCBI Taxonomy" id="1307853"/>
    <lineage>
        <taxon>Bacteria</taxon>
        <taxon>Pseudomonadati</taxon>
        <taxon>Pseudomonadota</taxon>
        <taxon>Alphaproteobacteria</taxon>
        <taxon>Hyphomicrobiales</taxon>
        <taxon>Phyllobacteriaceae</taxon>
        <taxon>Mesorhizobium</taxon>
    </lineage>
</organism>
<name>A0A838BBX0_9HYPH</name>
<keyword evidence="2 3" id="KW-0040">ANK repeat</keyword>
<keyword evidence="5" id="KW-1185">Reference proteome</keyword>
<proteinExistence type="predicted"/>
<dbReference type="InterPro" id="IPR036770">
    <property type="entry name" value="Ankyrin_rpt-contain_sf"/>
</dbReference>
<dbReference type="PRINTS" id="PR01415">
    <property type="entry name" value="ANKYRIN"/>
</dbReference>
<dbReference type="Proteomes" id="UP000558284">
    <property type="component" value="Unassembled WGS sequence"/>
</dbReference>
<dbReference type="Pfam" id="PF12796">
    <property type="entry name" value="Ank_2"/>
    <property type="match status" value="1"/>
</dbReference>
<evidence type="ECO:0000256" key="2">
    <source>
        <dbReference type="ARBA" id="ARBA00023043"/>
    </source>
</evidence>
<dbReference type="SUPFAM" id="SSF48403">
    <property type="entry name" value="Ankyrin repeat"/>
    <property type="match status" value="1"/>
</dbReference>
<dbReference type="Gene3D" id="1.25.40.20">
    <property type="entry name" value="Ankyrin repeat-containing domain"/>
    <property type="match status" value="2"/>
</dbReference>
<evidence type="ECO:0000256" key="3">
    <source>
        <dbReference type="PROSITE-ProRule" id="PRU00023"/>
    </source>
</evidence>
<dbReference type="SMART" id="SM00248">
    <property type="entry name" value="ANK"/>
    <property type="match status" value="5"/>
</dbReference>
<dbReference type="EMBL" id="JACDTY010000014">
    <property type="protein sequence ID" value="MBA1143411.1"/>
    <property type="molecule type" value="Genomic_DNA"/>
</dbReference>
<feature type="repeat" description="ANK" evidence="3">
    <location>
        <begin position="139"/>
        <end position="171"/>
    </location>
</feature>
<reference evidence="4 5" key="1">
    <citation type="submission" date="2020-07" db="EMBL/GenBank/DDBJ databases">
        <title>Definition of the novel symbiovar canariense within Mesorhizobium novociceri, a new species of genus Mesorhizobium nodulating Cicer canariense in the Caldera de Taburiente National Park (La Palma, Canary Islands).</title>
        <authorList>
            <person name="Leon-Barrios M."/>
            <person name="Perez-Yepez J."/>
            <person name="Flores-Felix J.D."/>
            <person name="Ramirez-Baena M.H."/>
            <person name="Pulido-Suarez L."/>
            <person name="Igual J.M."/>
            <person name="Velazquez E."/>
            <person name="Peix A."/>
        </authorList>
    </citation>
    <scope>NUCLEOTIDE SEQUENCE [LARGE SCALE GENOMIC DNA]</scope>
    <source>
        <strain evidence="4 5">CCANP35</strain>
    </source>
</reference>
<dbReference type="InterPro" id="IPR002110">
    <property type="entry name" value="Ankyrin_rpt"/>
</dbReference>
<sequence length="237" mass="25584">MKGFRPKIPHAGQAGVRSWPSLFTEAVAVGLEAEDAKGWSTLLGAAEKGDIETLRAELAAGADINQTDEGGWSALHLAAHNARGPVLEALISHPQINVNSRNKWKSTPLSLAAAKGHHAAVTALVKHPDIDIDARADYYGRTALIEAARTGHLDIVKLLVEHGADVNAADKTGRNSALIEAIKGRHYDVAQYLLETRKVNFLNKDMRLNALIWAGSTRNAELIEKLEAAIHAFFEGK</sequence>
<keyword evidence="1" id="KW-0677">Repeat</keyword>